<keyword evidence="16" id="KW-1185">Reference proteome</keyword>
<dbReference type="Gene3D" id="2.40.170.20">
    <property type="entry name" value="TonB-dependent receptor, beta-barrel domain"/>
    <property type="match status" value="1"/>
</dbReference>
<evidence type="ECO:0000256" key="6">
    <source>
        <dbReference type="ARBA" id="ARBA00023077"/>
    </source>
</evidence>
<dbReference type="PROSITE" id="PS52016">
    <property type="entry name" value="TONB_DEPENDENT_REC_3"/>
    <property type="match status" value="1"/>
</dbReference>
<evidence type="ECO:0000256" key="4">
    <source>
        <dbReference type="ARBA" id="ARBA00022452"/>
    </source>
</evidence>
<evidence type="ECO:0000256" key="8">
    <source>
        <dbReference type="ARBA" id="ARBA00023170"/>
    </source>
</evidence>
<dbReference type="PANTHER" id="PTHR32552">
    <property type="entry name" value="FERRICHROME IRON RECEPTOR-RELATED"/>
    <property type="match status" value="1"/>
</dbReference>
<keyword evidence="5 10" id="KW-0812">Transmembrane</keyword>
<sequence>MPHKKKFCPGKVVRPVFAEDANSGRKPALLPLGAMMMAGLSLSALAEEAPRAATGEQVLSTVAVEADVETEQDGYRATVTRVGKTLQDPHDIPQAVTTVTNKLMEEQQVGSLREALRNVSGLTFNAAEGGRSGDNMMLRGFYTFGDMYLDGIRDTAQYNRETFNLEQVDVLRGSAAMLFGRGQAGGVINQVSKTPLLTDRHKISGSLGSNEYGEATGDFNKRLGRTSAIRVNVMKRDEGSWRENPATGAEPDLHRYGLAVSLGLGISTDDEFILSHIQTRTRDNPDYGVPFDSATKRPTKKYPADYFWGVGANFDDSDTSMTTLSHQHRFSTKAELRTQLRYAHYQRAYWASAPSNTTPPDADGNSPKTRKMDTENLTLQSDFNARFDALGMKHEFLAGFEYLNEDATRWSLSNLGSFPYYSKNVVGAPTTYNGETYAVYFQDSIEFMPQWKLLFGVRRDQLDAEYSSLTSPKLNFGEWSLRTGLSWQPSEVNHYYLSFSDSFSPTADLYQLSGGAYPPERSQVVELGVKKLLLDGDLALRAALYRADKEYERNTDLESSAAILTNRRRTDGIEFEAAGRINERWEVFAGLALMNAKILEVAVNRDGPDAGTDPDVADARLKGQKARNTPDYTFNLWTTYKLAGSWKLGGGVEAKGKRLVYVPSTQNANSLFADGRFTPNTAPAYVRWDAMLAYEQKQYTVRLNVQNLFDKVYYDAVYDNGGFTVPGIRRRLLLTGEFKF</sequence>
<evidence type="ECO:0000256" key="3">
    <source>
        <dbReference type="ARBA" id="ARBA00022448"/>
    </source>
</evidence>
<evidence type="ECO:0000256" key="1">
    <source>
        <dbReference type="ARBA" id="ARBA00004571"/>
    </source>
</evidence>
<comment type="caution">
    <text evidence="15">The sequence shown here is derived from an EMBL/GenBank/DDBJ whole genome shotgun (WGS) entry which is preliminary data.</text>
</comment>
<proteinExistence type="inferred from homology"/>
<dbReference type="InterPro" id="IPR036942">
    <property type="entry name" value="Beta-barrel_TonB_sf"/>
</dbReference>
<name>A0A4R3JTU3_9PROT</name>
<dbReference type="GO" id="GO:0009279">
    <property type="term" value="C:cell outer membrane"/>
    <property type="evidence" value="ECO:0007669"/>
    <property type="project" value="UniProtKB-SubCell"/>
</dbReference>
<evidence type="ECO:0000313" key="16">
    <source>
        <dbReference type="Proteomes" id="UP000295135"/>
    </source>
</evidence>
<dbReference type="Pfam" id="PF07715">
    <property type="entry name" value="Plug"/>
    <property type="match status" value="1"/>
</dbReference>
<dbReference type="PANTHER" id="PTHR32552:SF83">
    <property type="entry name" value="BLR3904 PROTEIN"/>
    <property type="match status" value="1"/>
</dbReference>
<dbReference type="GO" id="GO:0015344">
    <property type="term" value="F:siderophore uptake transmembrane transporter activity"/>
    <property type="evidence" value="ECO:0007669"/>
    <property type="project" value="TreeGrafter"/>
</dbReference>
<dbReference type="Pfam" id="PF00593">
    <property type="entry name" value="TonB_dep_Rec_b-barrel"/>
    <property type="match status" value="1"/>
</dbReference>
<dbReference type="SUPFAM" id="SSF56935">
    <property type="entry name" value="Porins"/>
    <property type="match status" value="1"/>
</dbReference>
<feature type="domain" description="TonB-dependent receptor-like beta-barrel" evidence="13">
    <location>
        <begin position="279"/>
        <end position="708"/>
    </location>
</feature>
<evidence type="ECO:0000259" key="14">
    <source>
        <dbReference type="Pfam" id="PF07715"/>
    </source>
</evidence>
<evidence type="ECO:0000256" key="7">
    <source>
        <dbReference type="ARBA" id="ARBA00023136"/>
    </source>
</evidence>
<dbReference type="InterPro" id="IPR037066">
    <property type="entry name" value="Plug_dom_sf"/>
</dbReference>
<dbReference type="InterPro" id="IPR010105">
    <property type="entry name" value="TonB_sidphr_rcpt"/>
</dbReference>
<accession>A0A4R3JTU3</accession>
<dbReference type="AlphaFoldDB" id="A0A4R3JTU3"/>
<dbReference type="InterPro" id="IPR012910">
    <property type="entry name" value="Plug_dom"/>
</dbReference>
<feature type="region of interest" description="Disordered" evidence="12">
    <location>
        <begin position="352"/>
        <end position="371"/>
    </location>
</feature>
<dbReference type="GO" id="GO:0038023">
    <property type="term" value="F:signaling receptor activity"/>
    <property type="evidence" value="ECO:0007669"/>
    <property type="project" value="InterPro"/>
</dbReference>
<evidence type="ECO:0000256" key="5">
    <source>
        <dbReference type="ARBA" id="ARBA00022692"/>
    </source>
</evidence>
<dbReference type="EMBL" id="SLZY01000013">
    <property type="protein sequence ID" value="TCS70890.1"/>
    <property type="molecule type" value="Genomic_DNA"/>
</dbReference>
<dbReference type="CDD" id="cd01347">
    <property type="entry name" value="ligand_gated_channel"/>
    <property type="match status" value="1"/>
</dbReference>
<evidence type="ECO:0000256" key="2">
    <source>
        <dbReference type="ARBA" id="ARBA00009810"/>
    </source>
</evidence>
<reference evidence="15 16" key="1">
    <citation type="submission" date="2019-03" db="EMBL/GenBank/DDBJ databases">
        <title>Genomic Encyclopedia of Type Strains, Phase IV (KMG-IV): sequencing the most valuable type-strain genomes for metagenomic binning, comparative biology and taxonomic classification.</title>
        <authorList>
            <person name="Goeker M."/>
        </authorList>
    </citation>
    <scope>NUCLEOTIDE SEQUENCE [LARGE SCALE GENOMIC DNA]</scope>
    <source>
        <strain evidence="15 16">DSM 103923</strain>
    </source>
</reference>
<dbReference type="RefSeq" id="WP_197721829.1">
    <property type="nucleotide sequence ID" value="NZ_AP018721.1"/>
</dbReference>
<dbReference type="GO" id="GO:0015891">
    <property type="term" value="P:siderophore transport"/>
    <property type="evidence" value="ECO:0007669"/>
    <property type="project" value="InterPro"/>
</dbReference>
<evidence type="ECO:0000256" key="9">
    <source>
        <dbReference type="ARBA" id="ARBA00023237"/>
    </source>
</evidence>
<comment type="subcellular location">
    <subcellularLocation>
        <location evidence="1 10">Cell outer membrane</location>
        <topology evidence="1 10">Multi-pass membrane protein</topology>
    </subcellularLocation>
</comment>
<keyword evidence="7 10" id="KW-0472">Membrane</keyword>
<evidence type="ECO:0000256" key="12">
    <source>
        <dbReference type="SAM" id="MobiDB-lite"/>
    </source>
</evidence>
<dbReference type="Proteomes" id="UP000295135">
    <property type="component" value="Unassembled WGS sequence"/>
</dbReference>
<dbReference type="InterPro" id="IPR000531">
    <property type="entry name" value="Beta-barrel_TonB"/>
</dbReference>
<dbReference type="Gene3D" id="2.170.130.10">
    <property type="entry name" value="TonB-dependent receptor, plug domain"/>
    <property type="match status" value="1"/>
</dbReference>
<evidence type="ECO:0000256" key="10">
    <source>
        <dbReference type="PROSITE-ProRule" id="PRU01360"/>
    </source>
</evidence>
<evidence type="ECO:0000256" key="11">
    <source>
        <dbReference type="RuleBase" id="RU003357"/>
    </source>
</evidence>
<evidence type="ECO:0000313" key="15">
    <source>
        <dbReference type="EMBL" id="TCS70890.1"/>
    </source>
</evidence>
<feature type="domain" description="TonB-dependent receptor plug" evidence="14">
    <location>
        <begin position="90"/>
        <end position="187"/>
    </location>
</feature>
<evidence type="ECO:0000259" key="13">
    <source>
        <dbReference type="Pfam" id="PF00593"/>
    </source>
</evidence>
<dbReference type="NCBIfam" id="TIGR01783">
    <property type="entry name" value="TonB-siderophor"/>
    <property type="match status" value="1"/>
</dbReference>
<gene>
    <name evidence="15" type="ORF">EDC61_11343</name>
</gene>
<keyword evidence="6 11" id="KW-0798">TonB box</keyword>
<keyword evidence="8 15" id="KW-0675">Receptor</keyword>
<dbReference type="InterPro" id="IPR039426">
    <property type="entry name" value="TonB-dep_rcpt-like"/>
</dbReference>
<organism evidence="15 16">
    <name type="scientific">Sulfuritortus calidifontis</name>
    <dbReference type="NCBI Taxonomy" id="1914471"/>
    <lineage>
        <taxon>Bacteria</taxon>
        <taxon>Pseudomonadati</taxon>
        <taxon>Pseudomonadota</taxon>
        <taxon>Betaproteobacteria</taxon>
        <taxon>Nitrosomonadales</taxon>
        <taxon>Thiobacillaceae</taxon>
        <taxon>Sulfuritortus</taxon>
    </lineage>
</organism>
<comment type="similarity">
    <text evidence="2 10 11">Belongs to the TonB-dependent receptor family.</text>
</comment>
<keyword evidence="3 10" id="KW-0813">Transport</keyword>
<keyword evidence="9 10" id="KW-0998">Cell outer membrane</keyword>
<keyword evidence="4 10" id="KW-1134">Transmembrane beta strand</keyword>
<protein>
    <submittedName>
        <fullName evidence="15">Catecholate siderophore receptor</fullName>
    </submittedName>
</protein>